<dbReference type="SUPFAM" id="SSF47616">
    <property type="entry name" value="GST C-terminal domain-like"/>
    <property type="match status" value="1"/>
</dbReference>
<proteinExistence type="predicted"/>
<dbReference type="GeneID" id="19191677"/>
<sequence length="296" mass="33299">MSSGSISLDPAPAAAAHTRAEQQQQAKIKFFTNHGCGWSHRVHIVLRELGLEYEEVLINMDEPRPEWFLKLNPRGLVPVLQYTPQPSSSDSFTDTLTLTESAQIVSFFTDLYPSHLLPTVPDLGSGSPAQSVLAARVEAAHMRYKMSFFVDTYFTKFNPLMFKLVGADTGNPQDKIVEEIWRLLETEIEILLSDVAVNGRGPYFGGSDNLTIVEAMSAPFILRLIDFSNDIIFPARLATQILDSDPATSKWPCFAKWAQLCMQHPSVTYTWDKEYMVPRIVERLPAAKRKYAPSRD</sequence>
<dbReference type="InterPro" id="IPR040079">
    <property type="entry name" value="Glutathione_S-Trfase"/>
</dbReference>
<dbReference type="InterPro" id="IPR036249">
    <property type="entry name" value="Thioredoxin-like_sf"/>
</dbReference>
<dbReference type="Proteomes" id="UP000019471">
    <property type="component" value="Unassembled WGS sequence"/>
</dbReference>
<feature type="domain" description="GST N-terminal" evidence="1">
    <location>
        <begin position="26"/>
        <end position="116"/>
    </location>
</feature>
<keyword evidence="3" id="KW-1185">Reference proteome</keyword>
<dbReference type="InterPro" id="IPR050983">
    <property type="entry name" value="GST_Omega/HSP26"/>
</dbReference>
<dbReference type="SFLD" id="SFLDS00019">
    <property type="entry name" value="Glutathione_Transferase_(cytos"/>
    <property type="match status" value="1"/>
</dbReference>
<dbReference type="STRING" id="1182543.W9WPS4"/>
<dbReference type="Gene3D" id="1.20.1050.10">
    <property type="match status" value="1"/>
</dbReference>
<organism evidence="2 3">
    <name type="scientific">Cladophialophora psammophila CBS 110553</name>
    <dbReference type="NCBI Taxonomy" id="1182543"/>
    <lineage>
        <taxon>Eukaryota</taxon>
        <taxon>Fungi</taxon>
        <taxon>Dikarya</taxon>
        <taxon>Ascomycota</taxon>
        <taxon>Pezizomycotina</taxon>
        <taxon>Eurotiomycetes</taxon>
        <taxon>Chaetothyriomycetidae</taxon>
        <taxon>Chaetothyriales</taxon>
        <taxon>Herpotrichiellaceae</taxon>
        <taxon>Cladophialophora</taxon>
    </lineage>
</organism>
<evidence type="ECO:0000259" key="1">
    <source>
        <dbReference type="PROSITE" id="PS50404"/>
    </source>
</evidence>
<evidence type="ECO:0000313" key="2">
    <source>
        <dbReference type="EMBL" id="EXJ69898.1"/>
    </source>
</evidence>
<dbReference type="GO" id="GO:0005737">
    <property type="term" value="C:cytoplasm"/>
    <property type="evidence" value="ECO:0007669"/>
    <property type="project" value="TreeGrafter"/>
</dbReference>
<dbReference type="RefSeq" id="XP_007745750.1">
    <property type="nucleotide sequence ID" value="XM_007747560.1"/>
</dbReference>
<dbReference type="PANTHER" id="PTHR43968">
    <property type="match status" value="1"/>
</dbReference>
<dbReference type="PROSITE" id="PS50404">
    <property type="entry name" value="GST_NTER"/>
    <property type="match status" value="1"/>
</dbReference>
<dbReference type="SFLD" id="SFLDG00358">
    <property type="entry name" value="Main_(cytGST)"/>
    <property type="match status" value="1"/>
</dbReference>
<name>W9WPS4_9EURO</name>
<dbReference type="Pfam" id="PF13409">
    <property type="entry name" value="GST_N_2"/>
    <property type="match status" value="1"/>
</dbReference>
<dbReference type="OrthoDB" id="202840at2759"/>
<dbReference type="AlphaFoldDB" id="W9WPS4"/>
<dbReference type="InterPro" id="IPR004045">
    <property type="entry name" value="Glutathione_S-Trfase_N"/>
</dbReference>
<accession>W9WPS4</accession>
<evidence type="ECO:0000313" key="3">
    <source>
        <dbReference type="Proteomes" id="UP000019471"/>
    </source>
</evidence>
<comment type="caution">
    <text evidence="2">The sequence shown here is derived from an EMBL/GenBank/DDBJ whole genome shotgun (WGS) entry which is preliminary data.</text>
</comment>
<dbReference type="eggNOG" id="ENOG502S500">
    <property type="taxonomic scope" value="Eukaryota"/>
</dbReference>
<dbReference type="PANTHER" id="PTHR43968:SF8">
    <property type="entry name" value="S-TRANSFERASE, PUTATIVE (AFU_ORTHOLOGUE AFUA_2G00590)-RELATED"/>
    <property type="match status" value="1"/>
</dbReference>
<dbReference type="EMBL" id="AMGX01000010">
    <property type="protein sequence ID" value="EXJ69898.1"/>
    <property type="molecule type" value="Genomic_DNA"/>
</dbReference>
<dbReference type="InterPro" id="IPR036282">
    <property type="entry name" value="Glutathione-S-Trfase_C_sf"/>
</dbReference>
<dbReference type="CDD" id="cd00570">
    <property type="entry name" value="GST_N_family"/>
    <property type="match status" value="1"/>
</dbReference>
<dbReference type="SUPFAM" id="SSF52833">
    <property type="entry name" value="Thioredoxin-like"/>
    <property type="match status" value="1"/>
</dbReference>
<dbReference type="Gene3D" id="3.40.30.10">
    <property type="entry name" value="Glutaredoxin"/>
    <property type="match status" value="1"/>
</dbReference>
<dbReference type="HOGENOM" id="CLU_074611_0_0_1"/>
<gene>
    <name evidence="2" type="ORF">A1O5_06971</name>
</gene>
<reference evidence="2 3" key="1">
    <citation type="submission" date="2013-03" db="EMBL/GenBank/DDBJ databases">
        <title>The Genome Sequence of Cladophialophora psammophila CBS 110553.</title>
        <authorList>
            <consortium name="The Broad Institute Genomics Platform"/>
            <person name="Cuomo C."/>
            <person name="de Hoog S."/>
            <person name="Gorbushina A."/>
            <person name="Walker B."/>
            <person name="Young S.K."/>
            <person name="Zeng Q."/>
            <person name="Gargeya S."/>
            <person name="Fitzgerald M."/>
            <person name="Haas B."/>
            <person name="Abouelleil A."/>
            <person name="Allen A.W."/>
            <person name="Alvarado L."/>
            <person name="Arachchi H.M."/>
            <person name="Berlin A.M."/>
            <person name="Chapman S.B."/>
            <person name="Gainer-Dewar J."/>
            <person name="Goldberg J."/>
            <person name="Griggs A."/>
            <person name="Gujja S."/>
            <person name="Hansen M."/>
            <person name="Howarth C."/>
            <person name="Imamovic A."/>
            <person name="Ireland A."/>
            <person name="Larimer J."/>
            <person name="McCowan C."/>
            <person name="Murphy C."/>
            <person name="Pearson M."/>
            <person name="Poon T.W."/>
            <person name="Priest M."/>
            <person name="Roberts A."/>
            <person name="Saif S."/>
            <person name="Shea T."/>
            <person name="Sisk P."/>
            <person name="Sykes S."/>
            <person name="Wortman J."/>
            <person name="Nusbaum C."/>
            <person name="Birren B."/>
        </authorList>
    </citation>
    <scope>NUCLEOTIDE SEQUENCE [LARGE SCALE GENOMIC DNA]</scope>
    <source>
        <strain evidence="2 3">CBS 110553</strain>
    </source>
</reference>
<protein>
    <recommendedName>
        <fullName evidence="1">GST N-terminal domain-containing protein</fullName>
    </recommendedName>
</protein>
<dbReference type="PROSITE" id="PS51354">
    <property type="entry name" value="GLUTAREDOXIN_2"/>
    <property type="match status" value="1"/>
</dbReference>